<evidence type="ECO:0000313" key="4">
    <source>
        <dbReference type="EMBL" id="ARP83203.1"/>
    </source>
</evidence>
<organism evidence="4 5">
    <name type="scientific">Bordetella genomosp. 8</name>
    <dbReference type="NCBI Taxonomy" id="1416806"/>
    <lineage>
        <taxon>Bacteria</taxon>
        <taxon>Pseudomonadati</taxon>
        <taxon>Pseudomonadota</taxon>
        <taxon>Betaproteobacteria</taxon>
        <taxon>Burkholderiales</taxon>
        <taxon>Alcaligenaceae</taxon>
        <taxon>Bordetella</taxon>
    </lineage>
</organism>
<evidence type="ECO:0000259" key="3">
    <source>
        <dbReference type="Pfam" id="PF00694"/>
    </source>
</evidence>
<dbReference type="PANTHER" id="PTHR43345:SF2">
    <property type="entry name" value="3-ISOPROPYLMALATE DEHYDRATASE SMALL SUBUNIT 1"/>
    <property type="match status" value="1"/>
</dbReference>
<evidence type="ECO:0000313" key="5">
    <source>
        <dbReference type="Proteomes" id="UP000194151"/>
    </source>
</evidence>
<dbReference type="NCBIfam" id="TIGR02087">
    <property type="entry name" value="LEUD_arch"/>
    <property type="match status" value="1"/>
</dbReference>
<dbReference type="InterPro" id="IPR015928">
    <property type="entry name" value="Aconitase/3IPM_dehydase_swvl"/>
</dbReference>
<dbReference type="EMBL" id="CP021108">
    <property type="protein sequence ID" value="ARP83203.1"/>
    <property type="molecule type" value="Genomic_DNA"/>
</dbReference>
<feature type="domain" description="Aconitase A/isopropylmalate dehydratase small subunit swivel" evidence="3">
    <location>
        <begin position="60"/>
        <end position="112"/>
    </location>
</feature>
<dbReference type="STRING" id="1416806.CAL12_21875"/>
<name>A0A1W6YRI0_9BORD</name>
<dbReference type="OrthoDB" id="9777465at2"/>
<dbReference type="SUPFAM" id="SSF52016">
    <property type="entry name" value="LeuD/IlvD-like"/>
    <property type="match status" value="1"/>
</dbReference>
<dbReference type="InterPro" id="IPR050075">
    <property type="entry name" value="LeuD"/>
</dbReference>
<dbReference type="Proteomes" id="UP000194151">
    <property type="component" value="Chromosome"/>
</dbReference>
<protein>
    <recommendedName>
        <fullName evidence="3">Aconitase A/isopropylmalate dehydratase small subunit swivel domain-containing protein</fullName>
    </recommendedName>
</protein>
<keyword evidence="5" id="KW-1185">Reference proteome</keyword>
<dbReference type="InterPro" id="IPR000573">
    <property type="entry name" value="AconitaseA/IPMdHydase_ssu_swvl"/>
</dbReference>
<proteinExistence type="inferred from homology"/>
<keyword evidence="2" id="KW-0456">Lyase</keyword>
<dbReference type="InterPro" id="IPR011827">
    <property type="entry name" value="LeuD_type2/HacB/DmdB"/>
</dbReference>
<dbReference type="AlphaFoldDB" id="A0A1W6YRI0"/>
<dbReference type="Gene3D" id="3.20.19.10">
    <property type="entry name" value="Aconitase, domain 4"/>
    <property type="match status" value="1"/>
</dbReference>
<comment type="similarity">
    <text evidence="1">Belongs to the LeuD family. LeuD type 2 subfamily.</text>
</comment>
<dbReference type="GO" id="GO:0016836">
    <property type="term" value="F:hydro-lyase activity"/>
    <property type="evidence" value="ECO:0007669"/>
    <property type="project" value="InterPro"/>
</dbReference>
<gene>
    <name evidence="4" type="ORF">CAL12_21875</name>
</gene>
<accession>A0A1W6YRI0</accession>
<dbReference type="PANTHER" id="PTHR43345">
    <property type="entry name" value="3-ISOPROPYLMALATE DEHYDRATASE SMALL SUBUNIT 2-RELATED-RELATED"/>
    <property type="match status" value="1"/>
</dbReference>
<dbReference type="Pfam" id="PF00694">
    <property type="entry name" value="Aconitase_C"/>
    <property type="match status" value="1"/>
</dbReference>
<sequence length="172" mass="18514">MADTTQDVITGPVYKLGDDVNTDTQCSGKYLPGKDEAYIAAQAFEGVAPGFAARFKPGGIIAAGTHFGINSSREQAVHILHRLGVAAIIAPSFGRQFFRNAINNGLLLIEYDTNGLAEGDEVTIDLGHSELRAPARGLRQALRPLPPQIRAILREGGLIPFLRKHPDWSITA</sequence>
<evidence type="ECO:0000256" key="2">
    <source>
        <dbReference type="ARBA" id="ARBA00023239"/>
    </source>
</evidence>
<dbReference type="KEGG" id="bgv:CAL12_21875"/>
<dbReference type="RefSeq" id="WP_086066541.1">
    <property type="nucleotide sequence ID" value="NZ_CP021108.1"/>
</dbReference>
<evidence type="ECO:0000256" key="1">
    <source>
        <dbReference type="ARBA" id="ARBA00009869"/>
    </source>
</evidence>
<reference evidence="4 5" key="1">
    <citation type="submission" date="2017-05" db="EMBL/GenBank/DDBJ databases">
        <title>Complete and WGS of Bordetella genogroups.</title>
        <authorList>
            <person name="Spilker T."/>
            <person name="LiPuma J."/>
        </authorList>
    </citation>
    <scope>NUCLEOTIDE SEQUENCE [LARGE SCALE GENOMIC DNA]</scope>
    <source>
        <strain evidence="4 5">AU19157</strain>
    </source>
</reference>